<dbReference type="GO" id="GO:0008939">
    <property type="term" value="F:nicotinate-nucleotide-dimethylbenzimidazole phosphoribosyltransferase activity"/>
    <property type="evidence" value="ECO:0007669"/>
    <property type="project" value="UniProtKB-EC"/>
</dbReference>
<evidence type="ECO:0000256" key="3">
    <source>
        <dbReference type="ARBA" id="ARBA00011991"/>
    </source>
</evidence>
<dbReference type="FunFam" id="3.40.50.10210:FF:000001">
    <property type="entry name" value="Nicotinate-nucleotide--dimethylbenzimidazole phosphoribosyltransferase"/>
    <property type="match status" value="1"/>
</dbReference>
<evidence type="ECO:0000313" key="10">
    <source>
        <dbReference type="EMBL" id="EQD65161.1"/>
    </source>
</evidence>
<organism evidence="10">
    <name type="scientific">mine drainage metagenome</name>
    <dbReference type="NCBI Taxonomy" id="410659"/>
    <lineage>
        <taxon>unclassified sequences</taxon>
        <taxon>metagenomes</taxon>
        <taxon>ecological metagenomes</taxon>
    </lineage>
</organism>
<dbReference type="InterPro" id="IPR017846">
    <property type="entry name" value="Nict_dMeBzImd_PRibTrfase_bact"/>
</dbReference>
<dbReference type="NCBIfam" id="TIGR03160">
    <property type="entry name" value="cobT_DBIPRT"/>
    <property type="match status" value="1"/>
</dbReference>
<dbReference type="Gene3D" id="1.10.1610.10">
    <property type="match status" value="1"/>
</dbReference>
<dbReference type="InterPro" id="IPR003200">
    <property type="entry name" value="Nict_dMeBzImd_PRibTrfase"/>
</dbReference>
<feature type="non-terminal residue" evidence="10">
    <location>
        <position position="1"/>
    </location>
</feature>
<keyword evidence="7 10" id="KW-0808">Transferase</keyword>
<keyword evidence="5" id="KW-0169">Cobalamin biosynthesis</keyword>
<dbReference type="InterPro" id="IPR023195">
    <property type="entry name" value="Nict_dMeBzImd_PRibTrfase_N"/>
</dbReference>
<dbReference type="NCBIfam" id="NF000996">
    <property type="entry name" value="PRK00105.1"/>
    <property type="match status" value="1"/>
</dbReference>
<dbReference type="EMBL" id="AUZX01006130">
    <property type="protein sequence ID" value="EQD65161.1"/>
    <property type="molecule type" value="Genomic_DNA"/>
</dbReference>
<dbReference type="AlphaFoldDB" id="T1AX20"/>
<reference evidence="10" key="1">
    <citation type="submission" date="2013-08" db="EMBL/GenBank/DDBJ databases">
        <authorList>
            <person name="Mendez C."/>
            <person name="Richter M."/>
            <person name="Ferrer M."/>
            <person name="Sanchez J."/>
        </authorList>
    </citation>
    <scope>NUCLEOTIDE SEQUENCE</scope>
</reference>
<dbReference type="EC" id="2.4.2.21" evidence="3"/>
<evidence type="ECO:0000256" key="9">
    <source>
        <dbReference type="ARBA" id="ARBA00047340"/>
    </source>
</evidence>
<comment type="pathway">
    <text evidence="1">Nucleoside biosynthesis; alpha-ribazole biosynthesis; alpha-ribazole from 5,6-dimethylbenzimidazole: step 1/2.</text>
</comment>
<evidence type="ECO:0000256" key="5">
    <source>
        <dbReference type="ARBA" id="ARBA00022573"/>
    </source>
</evidence>
<evidence type="ECO:0000256" key="2">
    <source>
        <dbReference type="ARBA" id="ARBA00007110"/>
    </source>
</evidence>
<dbReference type="UniPathway" id="UPA00061">
    <property type="reaction ID" value="UER00516"/>
</dbReference>
<dbReference type="SUPFAM" id="SSF52733">
    <property type="entry name" value="Nicotinate mononucleotide:5,6-dimethylbenzimidazole phosphoribosyltransferase (CobT)"/>
    <property type="match status" value="1"/>
</dbReference>
<dbReference type="Pfam" id="PF02277">
    <property type="entry name" value="DBI_PRT"/>
    <property type="match status" value="1"/>
</dbReference>
<evidence type="ECO:0000256" key="7">
    <source>
        <dbReference type="ARBA" id="ARBA00022679"/>
    </source>
</evidence>
<evidence type="ECO:0000256" key="1">
    <source>
        <dbReference type="ARBA" id="ARBA00005049"/>
    </source>
</evidence>
<sequence length="295" mass="30700">AYIFAADHGVTREGVSAYPSAVTAQMVENFLHGGAAINVLARLHDVQLTIIDVGVDADFSAHAALWQRKVRRGSRNLRVEPAMSPRELADALHVGIEAANDACSRDASLVAAGEMGIGNTTAASALAAALTRQPVEAVTGTGTGISSTARQSKQQVIGEALDKHVPLWRTDTVAPLEALRCVGGLEIAAMTGFFLGAARHRKIIVVDGFIATAAAAVAVALAPPVRDYLLAGHRSEEPGHTHLLRHLGITPILDLRMRLGEGTGAVLAMPIITSAMNILTEMATFASAGVSTANA</sequence>
<comment type="caution">
    <text evidence="10">The sequence shown here is derived from an EMBL/GenBank/DDBJ whole genome shotgun (WGS) entry which is preliminary data.</text>
</comment>
<proteinExistence type="inferred from homology"/>
<dbReference type="GO" id="GO:0009236">
    <property type="term" value="P:cobalamin biosynthetic process"/>
    <property type="evidence" value="ECO:0007669"/>
    <property type="project" value="UniProtKB-KW"/>
</dbReference>
<evidence type="ECO:0000256" key="8">
    <source>
        <dbReference type="ARBA" id="ARBA00030686"/>
    </source>
</evidence>
<dbReference type="PANTHER" id="PTHR43463">
    <property type="entry name" value="NICOTINATE-NUCLEOTIDE--DIMETHYLBENZIMIDAZOLE PHOSPHORIBOSYLTRANSFERASE"/>
    <property type="match status" value="1"/>
</dbReference>
<evidence type="ECO:0000256" key="6">
    <source>
        <dbReference type="ARBA" id="ARBA00022676"/>
    </source>
</evidence>
<evidence type="ECO:0000256" key="4">
    <source>
        <dbReference type="ARBA" id="ARBA00015486"/>
    </source>
</evidence>
<gene>
    <name evidence="10" type="ORF">B1A_08596</name>
</gene>
<comment type="similarity">
    <text evidence="2">Belongs to the CobT family.</text>
</comment>
<dbReference type="PANTHER" id="PTHR43463:SF1">
    <property type="entry name" value="NICOTINATE-NUCLEOTIDE--DIMETHYLBENZIMIDAZOLE PHOSPHORIBOSYLTRANSFERASE"/>
    <property type="match status" value="1"/>
</dbReference>
<keyword evidence="6 10" id="KW-0328">Glycosyltransferase</keyword>
<protein>
    <recommendedName>
        <fullName evidence="4">Nicotinate-nucleotide--dimethylbenzimidazole phosphoribosyltransferase</fullName>
        <ecNumber evidence="3">2.4.2.21</ecNumber>
    </recommendedName>
    <alternativeName>
        <fullName evidence="8">N(1)-alpha-phosphoribosyltransferase</fullName>
    </alternativeName>
</protein>
<dbReference type="InterPro" id="IPR036087">
    <property type="entry name" value="Nict_dMeBzImd_PRibTrfase_sf"/>
</dbReference>
<accession>T1AX20</accession>
<reference evidence="10" key="2">
    <citation type="journal article" date="2014" name="ISME J.">
        <title>Microbial stratification in low pH oxic and suboxic macroscopic growths along an acid mine drainage.</title>
        <authorList>
            <person name="Mendez-Garcia C."/>
            <person name="Mesa V."/>
            <person name="Sprenger R.R."/>
            <person name="Richter M."/>
            <person name="Diez M.S."/>
            <person name="Solano J."/>
            <person name="Bargiela R."/>
            <person name="Golyshina O.V."/>
            <person name="Manteca A."/>
            <person name="Ramos J.L."/>
            <person name="Gallego J.R."/>
            <person name="Llorente I."/>
            <person name="Martins Dos Santos V.A."/>
            <person name="Jensen O.N."/>
            <person name="Pelaez A.I."/>
            <person name="Sanchez J."/>
            <person name="Ferrer M."/>
        </authorList>
    </citation>
    <scope>NUCLEOTIDE SEQUENCE</scope>
</reference>
<name>T1AX20_9ZZZZ</name>
<comment type="catalytic activity">
    <reaction evidence="9">
        <text>5,6-dimethylbenzimidazole + nicotinate beta-D-ribonucleotide = alpha-ribazole 5'-phosphate + nicotinate + H(+)</text>
        <dbReference type="Rhea" id="RHEA:11196"/>
        <dbReference type="ChEBI" id="CHEBI:15378"/>
        <dbReference type="ChEBI" id="CHEBI:15890"/>
        <dbReference type="ChEBI" id="CHEBI:32544"/>
        <dbReference type="ChEBI" id="CHEBI:57502"/>
        <dbReference type="ChEBI" id="CHEBI:57918"/>
        <dbReference type="EC" id="2.4.2.21"/>
    </reaction>
</comment>
<dbReference type="CDD" id="cd02439">
    <property type="entry name" value="DMB-PRT_CobT"/>
    <property type="match status" value="1"/>
</dbReference>
<dbReference type="Gene3D" id="3.40.50.10210">
    <property type="match status" value="1"/>
</dbReference>